<evidence type="ECO:0000313" key="1">
    <source>
        <dbReference type="Proteomes" id="UP000887579"/>
    </source>
</evidence>
<sequence>MSGAGTDQPISQTLSTNSDGCVTLTISCSAPTPGGQIVLFWTEQGADRGTSTGMGSVSRPLVCNANGDLILTEPVTGGMGVVDQVECVSAT</sequence>
<dbReference type="Proteomes" id="UP000887579">
    <property type="component" value="Unplaced"/>
</dbReference>
<name>A0AC34FCW9_9BILA</name>
<dbReference type="WBParaSite" id="ES5_v2.g15084.t1">
    <property type="protein sequence ID" value="ES5_v2.g15084.t1"/>
    <property type="gene ID" value="ES5_v2.g15084"/>
</dbReference>
<reference evidence="2" key="1">
    <citation type="submission" date="2022-11" db="UniProtKB">
        <authorList>
            <consortium name="WormBaseParasite"/>
        </authorList>
    </citation>
    <scope>IDENTIFICATION</scope>
</reference>
<organism evidence="1 2">
    <name type="scientific">Panagrolaimus sp. ES5</name>
    <dbReference type="NCBI Taxonomy" id="591445"/>
    <lineage>
        <taxon>Eukaryota</taxon>
        <taxon>Metazoa</taxon>
        <taxon>Ecdysozoa</taxon>
        <taxon>Nematoda</taxon>
        <taxon>Chromadorea</taxon>
        <taxon>Rhabditida</taxon>
        <taxon>Tylenchina</taxon>
        <taxon>Panagrolaimomorpha</taxon>
        <taxon>Panagrolaimoidea</taxon>
        <taxon>Panagrolaimidae</taxon>
        <taxon>Panagrolaimus</taxon>
    </lineage>
</organism>
<protein>
    <submittedName>
        <fullName evidence="2">Ig-like domain-containing protein</fullName>
    </submittedName>
</protein>
<accession>A0AC34FCW9</accession>
<evidence type="ECO:0000313" key="2">
    <source>
        <dbReference type="WBParaSite" id="ES5_v2.g15084.t1"/>
    </source>
</evidence>
<proteinExistence type="predicted"/>